<keyword evidence="5 6" id="KW-0408">Iron</keyword>
<dbReference type="PANTHER" id="PTHR33751">
    <property type="entry name" value="CBB3-TYPE CYTOCHROME C OXIDASE SUBUNIT FIXP"/>
    <property type="match status" value="1"/>
</dbReference>
<keyword evidence="8" id="KW-1133">Transmembrane helix</keyword>
<accession>A0A261R3H5</accession>
<evidence type="ECO:0000256" key="5">
    <source>
        <dbReference type="ARBA" id="ARBA00023004"/>
    </source>
</evidence>
<evidence type="ECO:0000313" key="11">
    <source>
        <dbReference type="Proteomes" id="UP000216857"/>
    </source>
</evidence>
<keyword evidence="4" id="KW-0249">Electron transport</keyword>
<evidence type="ECO:0000256" key="8">
    <source>
        <dbReference type="SAM" id="Phobius"/>
    </source>
</evidence>
<keyword evidence="2 6" id="KW-0349">Heme</keyword>
<evidence type="ECO:0000256" key="4">
    <source>
        <dbReference type="ARBA" id="ARBA00022982"/>
    </source>
</evidence>
<dbReference type="SUPFAM" id="SSF46626">
    <property type="entry name" value="Cytochrome c"/>
    <property type="match status" value="2"/>
</dbReference>
<dbReference type="InterPro" id="IPR009056">
    <property type="entry name" value="Cyt_c-like_dom"/>
</dbReference>
<dbReference type="OrthoDB" id="9773456at2"/>
<keyword evidence="3 6" id="KW-0479">Metal-binding</keyword>
<dbReference type="GO" id="GO:0009055">
    <property type="term" value="F:electron transfer activity"/>
    <property type="evidence" value="ECO:0007669"/>
    <property type="project" value="InterPro"/>
</dbReference>
<comment type="caution">
    <text evidence="10">The sequence shown here is derived from an EMBL/GenBank/DDBJ whole genome shotgun (WGS) entry which is preliminary data.</text>
</comment>
<proteinExistence type="predicted"/>
<sequence length="299" mass="30196">MNRNLAALLKGATTVGGSFVGLVAIVSGLFHLPEHRGKPPAPPAGGVAGSSAPAPVTPPQASAPGAPGQQAAAPGTAGGTAQAPRTPPRTATEFSFPQARWEQLLAQNADTPIDASLANSGKPSAGVAACASCHGAQGVPAAGTPFPTLAGAPPAYVAKQLLDYRDGTRQHPIMTGIAKGLDDKDIAAVAHYYGSLPPPAIKAPAANPQDRGQRLHGFGDNGLALAACANCHGANGEGEAPMLPRLAGQPEAYVTGQLDAFRNGQRANDDLGTMRDIAKRLSAEDSAALARYYAGMRAQ</sequence>
<evidence type="ECO:0000313" key="10">
    <source>
        <dbReference type="EMBL" id="OZI19566.1"/>
    </source>
</evidence>
<dbReference type="RefSeq" id="WP_094848209.1">
    <property type="nucleotide sequence ID" value="NZ_NEVJ01000003.1"/>
</dbReference>
<organism evidence="10 11">
    <name type="scientific">Bordetella genomosp. 9</name>
    <dbReference type="NCBI Taxonomy" id="1416803"/>
    <lineage>
        <taxon>Bacteria</taxon>
        <taxon>Pseudomonadati</taxon>
        <taxon>Pseudomonadota</taxon>
        <taxon>Betaproteobacteria</taxon>
        <taxon>Burkholderiales</taxon>
        <taxon>Alcaligenaceae</taxon>
        <taxon>Bordetella</taxon>
    </lineage>
</organism>
<dbReference type="Gene3D" id="1.10.760.10">
    <property type="entry name" value="Cytochrome c-like domain"/>
    <property type="match status" value="2"/>
</dbReference>
<dbReference type="InterPro" id="IPR050597">
    <property type="entry name" value="Cytochrome_c_Oxidase_Subunit"/>
</dbReference>
<gene>
    <name evidence="10" type="ORF">CAL26_18330</name>
</gene>
<keyword evidence="8" id="KW-0472">Membrane</keyword>
<keyword evidence="1" id="KW-0813">Transport</keyword>
<dbReference type="GO" id="GO:0020037">
    <property type="term" value="F:heme binding"/>
    <property type="evidence" value="ECO:0007669"/>
    <property type="project" value="InterPro"/>
</dbReference>
<reference evidence="10" key="1">
    <citation type="submission" date="2017-05" db="EMBL/GenBank/DDBJ databases">
        <title>Complete and WGS of Bordetella genogroups.</title>
        <authorList>
            <person name="Spilker T."/>
            <person name="Lipuma J."/>
        </authorList>
    </citation>
    <scope>NUCLEOTIDE SEQUENCE</scope>
    <source>
        <strain evidence="10">AU21707</strain>
    </source>
</reference>
<feature type="region of interest" description="Disordered" evidence="7">
    <location>
        <begin position="36"/>
        <end position="91"/>
    </location>
</feature>
<dbReference type="AlphaFoldDB" id="A0A261R3H5"/>
<evidence type="ECO:0000259" key="9">
    <source>
        <dbReference type="PROSITE" id="PS51007"/>
    </source>
</evidence>
<dbReference type="Pfam" id="PF00034">
    <property type="entry name" value="Cytochrom_C"/>
    <property type="match status" value="2"/>
</dbReference>
<protein>
    <recommendedName>
        <fullName evidence="9">Cytochrome c domain-containing protein</fullName>
    </recommendedName>
</protein>
<feature type="compositionally biased region" description="Low complexity" evidence="7">
    <location>
        <begin position="49"/>
        <end position="84"/>
    </location>
</feature>
<dbReference type="Proteomes" id="UP000216857">
    <property type="component" value="Unassembled WGS sequence"/>
</dbReference>
<evidence type="ECO:0000256" key="1">
    <source>
        <dbReference type="ARBA" id="ARBA00022448"/>
    </source>
</evidence>
<name>A0A261R3H5_9BORD</name>
<keyword evidence="8" id="KW-0812">Transmembrane</keyword>
<keyword evidence="11" id="KW-1185">Reference proteome</keyword>
<dbReference type="PANTHER" id="PTHR33751:SF9">
    <property type="entry name" value="CYTOCHROME C4"/>
    <property type="match status" value="1"/>
</dbReference>
<evidence type="ECO:0000256" key="2">
    <source>
        <dbReference type="ARBA" id="ARBA00022617"/>
    </source>
</evidence>
<dbReference type="InterPro" id="IPR036909">
    <property type="entry name" value="Cyt_c-like_dom_sf"/>
</dbReference>
<feature type="transmembrane region" description="Helical" evidence="8">
    <location>
        <begin position="12"/>
        <end position="32"/>
    </location>
</feature>
<dbReference type="EMBL" id="NEVJ01000003">
    <property type="protein sequence ID" value="OZI19566.1"/>
    <property type="molecule type" value="Genomic_DNA"/>
</dbReference>
<feature type="domain" description="Cytochrome c" evidence="9">
    <location>
        <begin position="207"/>
        <end position="297"/>
    </location>
</feature>
<evidence type="ECO:0000256" key="3">
    <source>
        <dbReference type="ARBA" id="ARBA00022723"/>
    </source>
</evidence>
<evidence type="ECO:0000256" key="7">
    <source>
        <dbReference type="SAM" id="MobiDB-lite"/>
    </source>
</evidence>
<dbReference type="PROSITE" id="PS51007">
    <property type="entry name" value="CYTC"/>
    <property type="match status" value="2"/>
</dbReference>
<feature type="domain" description="Cytochrome c" evidence="9">
    <location>
        <begin position="116"/>
        <end position="197"/>
    </location>
</feature>
<evidence type="ECO:0000256" key="6">
    <source>
        <dbReference type="PROSITE-ProRule" id="PRU00433"/>
    </source>
</evidence>
<dbReference type="GO" id="GO:0046872">
    <property type="term" value="F:metal ion binding"/>
    <property type="evidence" value="ECO:0007669"/>
    <property type="project" value="UniProtKB-KW"/>
</dbReference>